<sequence length="423" mass="47812">MAERMPPHGTYSRNEHIRFARLDEGDKFCYRKKNVFLKLVDRAYEALNNTFIERCNHGDTDSMLLDKRVDLVLGLSNTVHPTSYYAYTVLAPDAICFFTRRATPQQPSFTSCWLAFFTLSFVLAPIAALYFFLLNVRARLRLGETPRTGPFILFFVSSYLGRSPVPPTRSIRATVRIMLAAWAMGMFILGQYTQTAITASLSVPPYSSQIKRVSQLASRLDDGTIKLCAHFMMARSVHKFGGDKPELERVREELRNCKYPCLRDQAQRTCTPQVRAGTHAMLHSCRFFLHDKGLSAGLAVGEEVLFSYFNWHPTHRKFPLSSSWLTLRSLGASEARCWGSALTTSGPVYRLPKRSTLMLCREQRPSPEAWHAEMAAPQNGPCGCGSWTPQQFPVSIMLRCWCPCLSHACSDLSGSTVEHFEHA</sequence>
<reference evidence="1" key="1">
    <citation type="submission" date="2020-05" db="EMBL/GenBank/DDBJ databases">
        <title>Large-scale comparative analyses of tick genomes elucidate their genetic diversity and vector capacities.</title>
        <authorList>
            <person name="Jia N."/>
            <person name="Wang J."/>
            <person name="Shi W."/>
            <person name="Du L."/>
            <person name="Sun Y."/>
            <person name="Zhan W."/>
            <person name="Jiang J."/>
            <person name="Wang Q."/>
            <person name="Zhang B."/>
            <person name="Ji P."/>
            <person name="Sakyi L.B."/>
            <person name="Cui X."/>
            <person name="Yuan T."/>
            <person name="Jiang B."/>
            <person name="Yang W."/>
            <person name="Lam T.T.-Y."/>
            <person name="Chang Q."/>
            <person name="Ding S."/>
            <person name="Wang X."/>
            <person name="Zhu J."/>
            <person name="Ruan X."/>
            <person name="Zhao L."/>
            <person name="Wei J."/>
            <person name="Que T."/>
            <person name="Du C."/>
            <person name="Cheng J."/>
            <person name="Dai P."/>
            <person name="Han X."/>
            <person name="Huang E."/>
            <person name="Gao Y."/>
            <person name="Liu J."/>
            <person name="Shao H."/>
            <person name="Ye R."/>
            <person name="Li L."/>
            <person name="Wei W."/>
            <person name="Wang X."/>
            <person name="Wang C."/>
            <person name="Yang T."/>
            <person name="Huo Q."/>
            <person name="Li W."/>
            <person name="Guo W."/>
            <person name="Chen H."/>
            <person name="Zhou L."/>
            <person name="Ni X."/>
            <person name="Tian J."/>
            <person name="Zhou Y."/>
            <person name="Sheng Y."/>
            <person name="Liu T."/>
            <person name="Pan Y."/>
            <person name="Xia L."/>
            <person name="Li J."/>
            <person name="Zhao F."/>
            <person name="Cao W."/>
        </authorList>
    </citation>
    <scope>NUCLEOTIDE SEQUENCE</scope>
    <source>
        <strain evidence="1">Hyas-2018</strain>
    </source>
</reference>
<accession>A0ACB7T7T7</accession>
<evidence type="ECO:0000313" key="2">
    <source>
        <dbReference type="Proteomes" id="UP000821845"/>
    </source>
</evidence>
<comment type="caution">
    <text evidence="1">The sequence shown here is derived from an EMBL/GenBank/DDBJ whole genome shotgun (WGS) entry which is preliminary data.</text>
</comment>
<protein>
    <submittedName>
        <fullName evidence="1">Uncharacterized protein</fullName>
    </submittedName>
</protein>
<name>A0ACB7T7T7_HYAAI</name>
<keyword evidence="2" id="KW-1185">Reference proteome</keyword>
<proteinExistence type="predicted"/>
<evidence type="ECO:0000313" key="1">
    <source>
        <dbReference type="EMBL" id="KAH6942998.1"/>
    </source>
</evidence>
<gene>
    <name evidence="1" type="ORF">HPB50_013582</name>
</gene>
<organism evidence="1 2">
    <name type="scientific">Hyalomma asiaticum</name>
    <name type="common">Tick</name>
    <dbReference type="NCBI Taxonomy" id="266040"/>
    <lineage>
        <taxon>Eukaryota</taxon>
        <taxon>Metazoa</taxon>
        <taxon>Ecdysozoa</taxon>
        <taxon>Arthropoda</taxon>
        <taxon>Chelicerata</taxon>
        <taxon>Arachnida</taxon>
        <taxon>Acari</taxon>
        <taxon>Parasitiformes</taxon>
        <taxon>Ixodida</taxon>
        <taxon>Ixodoidea</taxon>
        <taxon>Ixodidae</taxon>
        <taxon>Hyalomminae</taxon>
        <taxon>Hyalomma</taxon>
    </lineage>
</organism>
<dbReference type="Proteomes" id="UP000821845">
    <property type="component" value="Chromosome 10"/>
</dbReference>
<dbReference type="EMBL" id="CM023490">
    <property type="protein sequence ID" value="KAH6942998.1"/>
    <property type="molecule type" value="Genomic_DNA"/>
</dbReference>